<evidence type="ECO:0000256" key="2">
    <source>
        <dbReference type="ARBA" id="ARBA00007261"/>
    </source>
</evidence>
<evidence type="ECO:0000259" key="5">
    <source>
        <dbReference type="Pfam" id="PF05193"/>
    </source>
</evidence>
<dbReference type="GO" id="GO:0046872">
    <property type="term" value="F:metal ion binding"/>
    <property type="evidence" value="ECO:0007669"/>
    <property type="project" value="InterPro"/>
</dbReference>
<dbReference type="Pfam" id="PF00675">
    <property type="entry name" value="Peptidase_M16"/>
    <property type="match status" value="1"/>
</dbReference>
<sequence length="423" mass="47185">MKMGLGANKTILKNGIRIVTKKMPHIRSVSVGVWVNVGARDESLAESGLSHFIEHMIFKGTEKRSAFQIAKEFDAIGGHTNAFTSLENTCYHAKVIDTHLETVVDILSDIFLNSLFDEKEVENERTIILQEIGMVEDNSEEYVHILSGNNFWGQNSLGRSILGPRENILGFTADTIKDFFCRFYQPDRIVISAAGSLEHDRLVDLVGPAFESVRPGNGFPERIMPDGRPLVDLRYRDLEQVHVCLATKGISITNPKRYAYSLMNTLLGGNMSSRLFQEIRERRGLAYSVYSFISSYVDTGIFGAYVGVDPKNAFESTTTILKEMGKLKATRVGADELGDAKEYTKGNLLLASENNDNQMVRLAQNETHFGRYIPLEDVIDNIESVTQDDILELAEALFKDNCFALTMLGAVGDKAAYENILTI</sequence>
<reference evidence="6 7" key="1">
    <citation type="submission" date="2020-08" db="EMBL/GenBank/DDBJ databases">
        <title>Bridging the membrane lipid divide: bacteria of the FCB group superphylum have the potential to synthesize archaeal ether lipids.</title>
        <authorList>
            <person name="Villanueva L."/>
            <person name="Von Meijenfeldt F.A.B."/>
            <person name="Westbye A.B."/>
            <person name="Yadav S."/>
            <person name="Hopmans E.C."/>
            <person name="Dutilh B.E."/>
            <person name="Sinninghe Damste J.S."/>
        </authorList>
    </citation>
    <scope>NUCLEOTIDE SEQUENCE [LARGE SCALE GENOMIC DNA]</scope>
    <source>
        <strain evidence="6">NIOZ-UU30</strain>
    </source>
</reference>
<dbReference type="FunFam" id="3.30.830.10:FF:000008">
    <property type="entry name" value="Mitochondrial-processing peptidase subunit beta"/>
    <property type="match status" value="1"/>
</dbReference>
<evidence type="ECO:0000256" key="3">
    <source>
        <dbReference type="RuleBase" id="RU004447"/>
    </source>
</evidence>
<comment type="cofactor">
    <cofactor evidence="1">
        <name>Zn(2+)</name>
        <dbReference type="ChEBI" id="CHEBI:29105"/>
    </cofactor>
</comment>
<protein>
    <submittedName>
        <fullName evidence="6">Insulinase family protein</fullName>
    </submittedName>
</protein>
<name>A0A8J6TH12_9BACT</name>
<comment type="caution">
    <text evidence="6">The sequence shown here is derived from an EMBL/GenBank/DDBJ whole genome shotgun (WGS) entry which is preliminary data.</text>
</comment>
<dbReference type="Gene3D" id="3.30.830.10">
    <property type="entry name" value="Metalloenzyme, LuxS/M16 peptidase-like"/>
    <property type="match status" value="2"/>
</dbReference>
<dbReference type="InterPro" id="IPR007863">
    <property type="entry name" value="Peptidase_M16_C"/>
</dbReference>
<dbReference type="SUPFAM" id="SSF63411">
    <property type="entry name" value="LuxS/MPP-like metallohydrolase"/>
    <property type="match status" value="2"/>
</dbReference>
<organism evidence="6 7">
    <name type="scientific">Candidatus Desulfatibia profunda</name>
    <dbReference type="NCBI Taxonomy" id="2841695"/>
    <lineage>
        <taxon>Bacteria</taxon>
        <taxon>Pseudomonadati</taxon>
        <taxon>Thermodesulfobacteriota</taxon>
        <taxon>Desulfobacteria</taxon>
        <taxon>Desulfobacterales</taxon>
        <taxon>Desulfobacterales incertae sedis</taxon>
        <taxon>Candidatus Desulfatibia</taxon>
    </lineage>
</organism>
<dbReference type="InterPro" id="IPR050361">
    <property type="entry name" value="MPP/UQCRC_Complex"/>
</dbReference>
<dbReference type="Pfam" id="PF05193">
    <property type="entry name" value="Peptidase_M16_C"/>
    <property type="match status" value="1"/>
</dbReference>
<dbReference type="GO" id="GO:0006508">
    <property type="term" value="P:proteolysis"/>
    <property type="evidence" value="ECO:0007669"/>
    <property type="project" value="InterPro"/>
</dbReference>
<comment type="similarity">
    <text evidence="2 3">Belongs to the peptidase M16 family.</text>
</comment>
<dbReference type="InterPro" id="IPR011765">
    <property type="entry name" value="Pept_M16_N"/>
</dbReference>
<dbReference type="InterPro" id="IPR011249">
    <property type="entry name" value="Metalloenz_LuxS/M16"/>
</dbReference>
<dbReference type="AlphaFoldDB" id="A0A8J6TH12"/>
<dbReference type="EMBL" id="JACNJH010000129">
    <property type="protein sequence ID" value="MBC8361310.1"/>
    <property type="molecule type" value="Genomic_DNA"/>
</dbReference>
<dbReference type="InterPro" id="IPR001431">
    <property type="entry name" value="Pept_M16_Zn_BS"/>
</dbReference>
<feature type="domain" description="Peptidase M16 C-terminal" evidence="5">
    <location>
        <begin position="171"/>
        <end position="342"/>
    </location>
</feature>
<dbReference type="PROSITE" id="PS00143">
    <property type="entry name" value="INSULINASE"/>
    <property type="match status" value="1"/>
</dbReference>
<dbReference type="Proteomes" id="UP000603434">
    <property type="component" value="Unassembled WGS sequence"/>
</dbReference>
<dbReference type="GO" id="GO:0004222">
    <property type="term" value="F:metalloendopeptidase activity"/>
    <property type="evidence" value="ECO:0007669"/>
    <property type="project" value="InterPro"/>
</dbReference>
<feature type="domain" description="Peptidase M16 N-terminal" evidence="4">
    <location>
        <begin position="17"/>
        <end position="165"/>
    </location>
</feature>
<dbReference type="PANTHER" id="PTHR11851:SF49">
    <property type="entry name" value="MITOCHONDRIAL-PROCESSING PEPTIDASE SUBUNIT ALPHA"/>
    <property type="match status" value="1"/>
</dbReference>
<evidence type="ECO:0000313" key="7">
    <source>
        <dbReference type="Proteomes" id="UP000603434"/>
    </source>
</evidence>
<gene>
    <name evidence="6" type="ORF">H8E23_07930</name>
</gene>
<proteinExistence type="inferred from homology"/>
<evidence type="ECO:0000313" key="6">
    <source>
        <dbReference type="EMBL" id="MBC8361310.1"/>
    </source>
</evidence>
<accession>A0A8J6TH12</accession>
<evidence type="ECO:0000259" key="4">
    <source>
        <dbReference type="Pfam" id="PF00675"/>
    </source>
</evidence>
<dbReference type="PANTHER" id="PTHR11851">
    <property type="entry name" value="METALLOPROTEASE"/>
    <property type="match status" value="1"/>
</dbReference>
<evidence type="ECO:0000256" key="1">
    <source>
        <dbReference type="ARBA" id="ARBA00001947"/>
    </source>
</evidence>